<accession>A0A0L8G2W8</accession>
<dbReference type="AlphaFoldDB" id="A0A0L8G2W8"/>
<name>A0A0L8G2W8_OCTBM</name>
<organism evidence="1">
    <name type="scientific">Octopus bimaculoides</name>
    <name type="common">California two-spotted octopus</name>
    <dbReference type="NCBI Taxonomy" id="37653"/>
    <lineage>
        <taxon>Eukaryota</taxon>
        <taxon>Metazoa</taxon>
        <taxon>Spiralia</taxon>
        <taxon>Lophotrochozoa</taxon>
        <taxon>Mollusca</taxon>
        <taxon>Cephalopoda</taxon>
        <taxon>Coleoidea</taxon>
        <taxon>Octopodiformes</taxon>
        <taxon>Octopoda</taxon>
        <taxon>Incirrata</taxon>
        <taxon>Octopodidae</taxon>
        <taxon>Octopus</taxon>
    </lineage>
</organism>
<sequence>MEVESLEYVITLADFHLEDKDNKVKLYTVIDTDLEYLIYPNSFCESTVTFSLT</sequence>
<gene>
    <name evidence="1" type="ORF">OCBIM_22001141mg</name>
</gene>
<protein>
    <submittedName>
        <fullName evidence="1">Uncharacterized protein</fullName>
    </submittedName>
</protein>
<dbReference type="EMBL" id="KQ424206">
    <property type="protein sequence ID" value="KOF71371.1"/>
    <property type="molecule type" value="Genomic_DNA"/>
</dbReference>
<proteinExistence type="predicted"/>
<evidence type="ECO:0000313" key="1">
    <source>
        <dbReference type="EMBL" id="KOF71371.1"/>
    </source>
</evidence>
<reference evidence="1" key="1">
    <citation type="submission" date="2015-07" db="EMBL/GenBank/DDBJ databases">
        <title>MeaNS - Measles Nucleotide Surveillance Program.</title>
        <authorList>
            <person name="Tran T."/>
            <person name="Druce J."/>
        </authorList>
    </citation>
    <scope>NUCLEOTIDE SEQUENCE</scope>
    <source>
        <strain evidence="1">UCB-OBI-ISO-001</strain>
        <tissue evidence="1">Gonad</tissue>
    </source>
</reference>